<accession>K1PMW4</accession>
<dbReference type="AlphaFoldDB" id="K1PMW4"/>
<evidence type="ECO:0000313" key="1">
    <source>
        <dbReference type="EMBL" id="EKC22978.1"/>
    </source>
</evidence>
<dbReference type="HOGENOM" id="CLU_1526659_0_0_1"/>
<dbReference type="InParanoid" id="K1PMW4"/>
<gene>
    <name evidence="1" type="ORF">CGI_10001048</name>
</gene>
<reference evidence="1" key="1">
    <citation type="journal article" date="2012" name="Nature">
        <title>The oyster genome reveals stress adaptation and complexity of shell formation.</title>
        <authorList>
            <person name="Zhang G."/>
            <person name="Fang X."/>
            <person name="Guo X."/>
            <person name="Li L."/>
            <person name="Luo R."/>
            <person name="Xu F."/>
            <person name="Yang P."/>
            <person name="Zhang L."/>
            <person name="Wang X."/>
            <person name="Qi H."/>
            <person name="Xiong Z."/>
            <person name="Que H."/>
            <person name="Xie Y."/>
            <person name="Holland P.W."/>
            <person name="Paps J."/>
            <person name="Zhu Y."/>
            <person name="Wu F."/>
            <person name="Chen Y."/>
            <person name="Wang J."/>
            <person name="Peng C."/>
            <person name="Meng J."/>
            <person name="Yang L."/>
            <person name="Liu J."/>
            <person name="Wen B."/>
            <person name="Zhang N."/>
            <person name="Huang Z."/>
            <person name="Zhu Q."/>
            <person name="Feng Y."/>
            <person name="Mount A."/>
            <person name="Hedgecock D."/>
            <person name="Xu Z."/>
            <person name="Liu Y."/>
            <person name="Domazet-Loso T."/>
            <person name="Du Y."/>
            <person name="Sun X."/>
            <person name="Zhang S."/>
            <person name="Liu B."/>
            <person name="Cheng P."/>
            <person name="Jiang X."/>
            <person name="Li J."/>
            <person name="Fan D."/>
            <person name="Wang W."/>
            <person name="Fu W."/>
            <person name="Wang T."/>
            <person name="Wang B."/>
            <person name="Zhang J."/>
            <person name="Peng Z."/>
            <person name="Li Y."/>
            <person name="Li N."/>
            <person name="Wang J."/>
            <person name="Chen M."/>
            <person name="He Y."/>
            <person name="Tan F."/>
            <person name="Song X."/>
            <person name="Zheng Q."/>
            <person name="Huang R."/>
            <person name="Yang H."/>
            <person name="Du X."/>
            <person name="Chen L."/>
            <person name="Yang M."/>
            <person name="Gaffney P.M."/>
            <person name="Wang S."/>
            <person name="Luo L."/>
            <person name="She Z."/>
            <person name="Ming Y."/>
            <person name="Huang W."/>
            <person name="Zhang S."/>
            <person name="Huang B."/>
            <person name="Zhang Y."/>
            <person name="Qu T."/>
            <person name="Ni P."/>
            <person name="Miao G."/>
            <person name="Wang J."/>
            <person name="Wang Q."/>
            <person name="Steinberg C.E."/>
            <person name="Wang H."/>
            <person name="Li N."/>
            <person name="Qian L."/>
            <person name="Zhang G."/>
            <person name="Li Y."/>
            <person name="Yang H."/>
            <person name="Liu X."/>
            <person name="Wang J."/>
            <person name="Yin Y."/>
            <person name="Wang J."/>
        </authorList>
    </citation>
    <scope>NUCLEOTIDE SEQUENCE [LARGE SCALE GENOMIC DNA]</scope>
    <source>
        <strain evidence="1">05x7-T-G4-1.051#20</strain>
    </source>
</reference>
<name>K1PMW4_MAGGI</name>
<protein>
    <submittedName>
        <fullName evidence="1">Uncharacterized protein</fullName>
    </submittedName>
</protein>
<proteinExistence type="predicted"/>
<organism evidence="1">
    <name type="scientific">Magallana gigas</name>
    <name type="common">Pacific oyster</name>
    <name type="synonym">Crassostrea gigas</name>
    <dbReference type="NCBI Taxonomy" id="29159"/>
    <lineage>
        <taxon>Eukaryota</taxon>
        <taxon>Metazoa</taxon>
        <taxon>Spiralia</taxon>
        <taxon>Lophotrochozoa</taxon>
        <taxon>Mollusca</taxon>
        <taxon>Bivalvia</taxon>
        <taxon>Autobranchia</taxon>
        <taxon>Pteriomorphia</taxon>
        <taxon>Ostreida</taxon>
        <taxon>Ostreoidea</taxon>
        <taxon>Ostreidae</taxon>
        <taxon>Magallana</taxon>
    </lineage>
</organism>
<sequence>MAKEYLAIHQLFITLKPRYMFTKCRARSVVVVNHSGKLRFTYTGPPFTIKTPFRPVGITADRQGWILTATVSTSWIRTDSSSATLTAVIYRCVDTRDYLFVGVWKTGRVKKIQNCTERPLKNEVVQRRPLYHTYKHYVQVPAIPAVPVVPSNDYKSVDAYKQYVDNFQNNVVVEER</sequence>
<dbReference type="EMBL" id="JH818793">
    <property type="protein sequence ID" value="EKC22978.1"/>
    <property type="molecule type" value="Genomic_DNA"/>
</dbReference>